<dbReference type="PANTHER" id="PTHR10758">
    <property type="entry name" value="26S PROTEASOME NON-ATPASE REGULATORY SUBUNIT 3/COP9 SIGNALOSOME COMPLEX SUBUNIT 3"/>
    <property type="match status" value="1"/>
</dbReference>
<comment type="caution">
    <text evidence="3">The sequence shown here is derived from an EMBL/GenBank/DDBJ whole genome shotgun (WGS) entry which is preliminary data.</text>
</comment>
<dbReference type="Pfam" id="PF25573">
    <property type="entry name" value="TPR_PSMD3_N"/>
    <property type="match status" value="1"/>
</dbReference>
<evidence type="ECO:0000256" key="1">
    <source>
        <dbReference type="SAM" id="MobiDB-lite"/>
    </source>
</evidence>
<dbReference type="Gramene" id="PSAT_LOCUS21989_t1">
    <property type="protein sequence ID" value="CAL5202877.1"/>
    <property type="gene ID" value="PSAT_LOCUS21989"/>
</dbReference>
<sequence>MTQDLEMKDRSTPSNSVSPPIPSTLQHLKVLIETGSYSKEVRRIARAVRLTIALRRKLTASVITSFLDHVLTPGSESHAKLSAYLPKEDDHEMEVDAATSAIQTPTTKHLLPELEIYCYLLVLLFLIDQKKYNEAKACSSASVAWLKNVNRRTVDVIASNARIQNR</sequence>
<dbReference type="GO" id="GO:0006511">
    <property type="term" value="P:ubiquitin-dependent protein catabolic process"/>
    <property type="evidence" value="ECO:0007669"/>
    <property type="project" value="TreeGrafter"/>
</dbReference>
<dbReference type="GO" id="GO:0008541">
    <property type="term" value="C:proteasome regulatory particle, lid subcomplex"/>
    <property type="evidence" value="ECO:0007669"/>
    <property type="project" value="TreeGrafter"/>
</dbReference>
<dbReference type="EMBL" id="JAMSHJ010000005">
    <property type="protein sequence ID" value="KAI5407960.1"/>
    <property type="molecule type" value="Genomic_DNA"/>
</dbReference>
<feature type="domain" description="26S proteasome non-ATPase regulatory subunit 3 N-terminal TPR repeats" evidence="2">
    <location>
        <begin position="31"/>
        <end position="160"/>
    </location>
</feature>
<keyword evidence="3" id="KW-0647">Proteasome</keyword>
<evidence type="ECO:0000313" key="3">
    <source>
        <dbReference type="EMBL" id="KAI5407960.1"/>
    </source>
</evidence>
<dbReference type="PANTHER" id="PTHR10758:SF2">
    <property type="entry name" value="26S PROTEASOME NON-ATPASE REGULATORY SUBUNIT 3"/>
    <property type="match status" value="1"/>
</dbReference>
<feature type="compositionally biased region" description="Basic and acidic residues" evidence="1">
    <location>
        <begin position="1"/>
        <end position="11"/>
    </location>
</feature>
<reference evidence="3 4" key="1">
    <citation type="journal article" date="2022" name="Nat. Genet.">
        <title>Improved pea reference genome and pan-genome highlight genomic features and evolutionary characteristics.</title>
        <authorList>
            <person name="Yang T."/>
            <person name="Liu R."/>
            <person name="Luo Y."/>
            <person name="Hu S."/>
            <person name="Wang D."/>
            <person name="Wang C."/>
            <person name="Pandey M.K."/>
            <person name="Ge S."/>
            <person name="Xu Q."/>
            <person name="Li N."/>
            <person name="Li G."/>
            <person name="Huang Y."/>
            <person name="Saxena R.K."/>
            <person name="Ji Y."/>
            <person name="Li M."/>
            <person name="Yan X."/>
            <person name="He Y."/>
            <person name="Liu Y."/>
            <person name="Wang X."/>
            <person name="Xiang C."/>
            <person name="Varshney R.K."/>
            <person name="Ding H."/>
            <person name="Gao S."/>
            <person name="Zong X."/>
        </authorList>
    </citation>
    <scope>NUCLEOTIDE SEQUENCE [LARGE SCALE GENOMIC DNA]</scope>
    <source>
        <strain evidence="3 4">cv. Zhongwan 6</strain>
    </source>
</reference>
<dbReference type="Proteomes" id="UP001058974">
    <property type="component" value="Chromosome 5"/>
</dbReference>
<proteinExistence type="predicted"/>
<organism evidence="3 4">
    <name type="scientific">Pisum sativum</name>
    <name type="common">Garden pea</name>
    <name type="synonym">Lathyrus oleraceus</name>
    <dbReference type="NCBI Taxonomy" id="3888"/>
    <lineage>
        <taxon>Eukaryota</taxon>
        <taxon>Viridiplantae</taxon>
        <taxon>Streptophyta</taxon>
        <taxon>Embryophyta</taxon>
        <taxon>Tracheophyta</taxon>
        <taxon>Spermatophyta</taxon>
        <taxon>Magnoliopsida</taxon>
        <taxon>eudicotyledons</taxon>
        <taxon>Gunneridae</taxon>
        <taxon>Pentapetalae</taxon>
        <taxon>rosids</taxon>
        <taxon>fabids</taxon>
        <taxon>Fabales</taxon>
        <taxon>Fabaceae</taxon>
        <taxon>Papilionoideae</taxon>
        <taxon>50 kb inversion clade</taxon>
        <taxon>NPAAA clade</taxon>
        <taxon>Hologalegina</taxon>
        <taxon>IRL clade</taxon>
        <taxon>Fabeae</taxon>
        <taxon>Lathyrus</taxon>
    </lineage>
</organism>
<dbReference type="InterPro" id="IPR050756">
    <property type="entry name" value="CSN3"/>
</dbReference>
<dbReference type="InterPro" id="IPR057985">
    <property type="entry name" value="TPR_PSMD3_N"/>
</dbReference>
<dbReference type="Gramene" id="Psat05G0398600-T1">
    <property type="protein sequence ID" value="KAI5407960.1"/>
    <property type="gene ID" value="KIW84_053986"/>
</dbReference>
<dbReference type="AlphaFoldDB" id="A0A9D5AJJ1"/>
<evidence type="ECO:0000259" key="2">
    <source>
        <dbReference type="Pfam" id="PF25573"/>
    </source>
</evidence>
<accession>A0A9D5AJJ1</accession>
<keyword evidence="4" id="KW-1185">Reference proteome</keyword>
<name>A0A9D5AJJ1_PEA</name>
<gene>
    <name evidence="3" type="ORF">KIW84_053986</name>
</gene>
<protein>
    <submittedName>
        <fullName evidence="3">26S proteasome non-ATPase regulatory subunit 3 A</fullName>
    </submittedName>
</protein>
<evidence type="ECO:0000313" key="4">
    <source>
        <dbReference type="Proteomes" id="UP001058974"/>
    </source>
</evidence>
<feature type="region of interest" description="Disordered" evidence="1">
    <location>
        <begin position="1"/>
        <end position="20"/>
    </location>
</feature>